<proteinExistence type="inferred from homology"/>
<dbReference type="Gene3D" id="1.10.3720.10">
    <property type="entry name" value="MetI-like"/>
    <property type="match status" value="1"/>
</dbReference>
<feature type="transmembrane region" description="Helical" evidence="8">
    <location>
        <begin position="145"/>
        <end position="167"/>
    </location>
</feature>
<feature type="domain" description="ABC transmembrane type-1" evidence="9">
    <location>
        <begin position="107"/>
        <end position="315"/>
    </location>
</feature>
<dbReference type="GO" id="GO:0005886">
    <property type="term" value="C:plasma membrane"/>
    <property type="evidence" value="ECO:0007669"/>
    <property type="project" value="UniProtKB-SubCell"/>
</dbReference>
<evidence type="ECO:0000313" key="11">
    <source>
        <dbReference type="Proteomes" id="UP000061432"/>
    </source>
</evidence>
<organism evidence="10 11">
    <name type="scientific">Methylobacterium aquaticum</name>
    <dbReference type="NCBI Taxonomy" id="270351"/>
    <lineage>
        <taxon>Bacteria</taxon>
        <taxon>Pseudomonadati</taxon>
        <taxon>Pseudomonadota</taxon>
        <taxon>Alphaproteobacteria</taxon>
        <taxon>Hyphomicrobiales</taxon>
        <taxon>Methylobacteriaceae</taxon>
        <taxon>Methylobacterium</taxon>
    </lineage>
</organism>
<dbReference type="RefSeq" id="WP_060845224.1">
    <property type="nucleotide sequence ID" value="NZ_AP014704.1"/>
</dbReference>
<evidence type="ECO:0000256" key="8">
    <source>
        <dbReference type="RuleBase" id="RU363032"/>
    </source>
</evidence>
<evidence type="ECO:0000256" key="1">
    <source>
        <dbReference type="ARBA" id="ARBA00004651"/>
    </source>
</evidence>
<dbReference type="CDD" id="cd06261">
    <property type="entry name" value="TM_PBP2"/>
    <property type="match status" value="1"/>
</dbReference>
<evidence type="ECO:0000256" key="7">
    <source>
        <dbReference type="ARBA" id="ARBA00023136"/>
    </source>
</evidence>
<dbReference type="PATRIC" id="fig|270351.10.peg.44"/>
<dbReference type="Proteomes" id="UP000061432">
    <property type="component" value="Chromosome"/>
</dbReference>
<evidence type="ECO:0000256" key="3">
    <source>
        <dbReference type="ARBA" id="ARBA00022448"/>
    </source>
</evidence>
<feature type="transmembrane region" description="Helical" evidence="8">
    <location>
        <begin position="115"/>
        <end position="133"/>
    </location>
</feature>
<sequence>MSTAAARTHALPEAAQAAPAPLPTPLPAPAGLAAATRRQRRLAYWQAMPLGLIFLVFFLVPLALTLVVSFWEYNEYEIIPAFTLQNYADVFEGCLSGGDLCTTFRTYLSTLKFCLLGWAATLTIGFTVAYFVAFHVRSTAMQTVLFLICTIPFWTSNVIRMIAWVPLLGRNGLVNDTLMSLGVIRTPIEGLLYSDFSVVLAFIHLDTVFMIVPIFNSMMRIDRSLIEAASDAGATPWQTLWNVIVPLCKPGIAIGSIFVLTLIMGDFVTVGVMGGQQIASVGKVIQVQMAYLQFPAAAANAVVLLGAVMVLIAALTRLIDLRREL</sequence>
<dbReference type="PANTHER" id="PTHR42929">
    <property type="entry name" value="INNER MEMBRANE ABC TRANSPORTER PERMEASE PROTEIN YDCU-RELATED-RELATED"/>
    <property type="match status" value="1"/>
</dbReference>
<comment type="subcellular location">
    <subcellularLocation>
        <location evidence="1 8">Cell membrane</location>
        <topology evidence="1 8">Multi-pass membrane protein</topology>
    </subcellularLocation>
</comment>
<dbReference type="EMBL" id="AP014704">
    <property type="protein sequence ID" value="BAQ43562.1"/>
    <property type="molecule type" value="Genomic_DNA"/>
</dbReference>
<dbReference type="Pfam" id="PF00528">
    <property type="entry name" value="BPD_transp_1"/>
    <property type="match status" value="1"/>
</dbReference>
<dbReference type="PROSITE" id="PS50928">
    <property type="entry name" value="ABC_TM1"/>
    <property type="match status" value="1"/>
</dbReference>
<dbReference type="SUPFAM" id="SSF161098">
    <property type="entry name" value="MetI-like"/>
    <property type="match status" value="1"/>
</dbReference>
<keyword evidence="4" id="KW-1003">Cell membrane</keyword>
<comment type="similarity">
    <text evidence="2">Belongs to the binding-protein-dependent transport system permease family. CysTW subfamily.</text>
</comment>
<keyword evidence="3 8" id="KW-0813">Transport</keyword>
<feature type="transmembrane region" description="Helical" evidence="8">
    <location>
        <begin position="252"/>
        <end position="274"/>
    </location>
</feature>
<reference evidence="10 11" key="1">
    <citation type="journal article" date="2015" name="Genome Announc.">
        <title>Complete Genome Sequence of Methylobacterium aquaticum Strain 22A, Isolated from Racomitrium japonicum Moss.</title>
        <authorList>
            <person name="Tani A."/>
            <person name="Ogura Y."/>
            <person name="Hayashi T."/>
            <person name="Kimbara K."/>
        </authorList>
    </citation>
    <scope>NUCLEOTIDE SEQUENCE [LARGE SCALE GENOMIC DNA]</scope>
    <source>
        <strain evidence="10 11">MA-22A</strain>
    </source>
</reference>
<dbReference type="InterPro" id="IPR035906">
    <property type="entry name" value="MetI-like_sf"/>
</dbReference>
<keyword evidence="6 8" id="KW-1133">Transmembrane helix</keyword>
<dbReference type="PANTHER" id="PTHR42929:SF1">
    <property type="entry name" value="INNER MEMBRANE ABC TRANSPORTER PERMEASE PROTEIN YDCU-RELATED"/>
    <property type="match status" value="1"/>
</dbReference>
<evidence type="ECO:0000256" key="6">
    <source>
        <dbReference type="ARBA" id="ARBA00022989"/>
    </source>
</evidence>
<keyword evidence="7 8" id="KW-0472">Membrane</keyword>
<evidence type="ECO:0000259" key="9">
    <source>
        <dbReference type="PROSITE" id="PS50928"/>
    </source>
</evidence>
<dbReference type="OrthoDB" id="9807047at2"/>
<dbReference type="GO" id="GO:0055085">
    <property type="term" value="P:transmembrane transport"/>
    <property type="evidence" value="ECO:0007669"/>
    <property type="project" value="InterPro"/>
</dbReference>
<feature type="transmembrane region" description="Helical" evidence="8">
    <location>
        <begin position="47"/>
        <end position="71"/>
    </location>
</feature>
<evidence type="ECO:0000256" key="2">
    <source>
        <dbReference type="ARBA" id="ARBA00007069"/>
    </source>
</evidence>
<reference evidence="11" key="2">
    <citation type="submission" date="2015-01" db="EMBL/GenBank/DDBJ databases">
        <title>Complete genome sequence of Methylobacterium aquaticum strain 22A.</title>
        <authorList>
            <person name="Tani A."/>
            <person name="Ogura Y."/>
            <person name="Hayashi T."/>
        </authorList>
    </citation>
    <scope>NUCLEOTIDE SEQUENCE [LARGE SCALE GENOMIC DNA]</scope>
    <source>
        <strain evidence="11">MA-22A</strain>
    </source>
</reference>
<keyword evidence="5 8" id="KW-0812">Transmembrane</keyword>
<dbReference type="AlphaFoldDB" id="A0A0C6F9U5"/>
<gene>
    <name evidence="10" type="primary">potB</name>
    <name evidence="10" type="ORF">Maq22A_c00240</name>
</gene>
<evidence type="ECO:0000256" key="4">
    <source>
        <dbReference type="ARBA" id="ARBA00022475"/>
    </source>
</evidence>
<accession>A0A0C6F9U5</accession>
<feature type="transmembrane region" description="Helical" evidence="8">
    <location>
        <begin position="196"/>
        <end position="215"/>
    </location>
</feature>
<evidence type="ECO:0000256" key="5">
    <source>
        <dbReference type="ARBA" id="ARBA00022692"/>
    </source>
</evidence>
<name>A0A0C6F9U5_9HYPH</name>
<protein>
    <submittedName>
        <fullName evidence="10">ABC transporter permease</fullName>
    </submittedName>
</protein>
<feature type="transmembrane region" description="Helical" evidence="8">
    <location>
        <begin position="294"/>
        <end position="315"/>
    </location>
</feature>
<dbReference type="InterPro" id="IPR000515">
    <property type="entry name" value="MetI-like"/>
</dbReference>
<dbReference type="KEGG" id="maqu:Maq22A_c00240"/>
<dbReference type="STRING" id="270351.Maq22A_c00240"/>
<evidence type="ECO:0000313" key="10">
    <source>
        <dbReference type="EMBL" id="BAQ43562.1"/>
    </source>
</evidence>